<gene>
    <name evidence="2" type="ORF">NCTC8181_02253</name>
    <name evidence="3" type="ORF">NCTC8185_02355</name>
    <name evidence="4" type="ORF">NCTC9828_01566</name>
    <name evidence="1" type="ORF">WA04_10785</name>
</gene>
<dbReference type="EMBL" id="LBKL01000098">
    <property type="protein sequence ID" value="KLL35338.1"/>
    <property type="molecule type" value="Genomic_DNA"/>
</dbReference>
<dbReference type="Proteomes" id="UP000250200">
    <property type="component" value="Unassembled WGS sequence"/>
</dbReference>
<dbReference type="Proteomes" id="UP000255140">
    <property type="component" value="Unassembled WGS sequence"/>
</dbReference>
<proteinExistence type="predicted"/>
<evidence type="ECO:0008006" key="9">
    <source>
        <dbReference type="Google" id="ProtNLM"/>
    </source>
</evidence>
<protein>
    <recommendedName>
        <fullName evidence="9">Fungal lipase-like domain-containing protein</fullName>
    </recommendedName>
</protein>
<sequence>MGNDNVTIKLEHRVKTSADLSHYVYKYERAYTDALNNGDDIKEASESTKKELNQLIDRTDLTYSDGMYDKETGIAAIAVKDKNTGETYIAYAGTNKDADGATDFISDANIGANNSAYLKRLGDKATSFYDRVQSNGDNITVTTGHSYGDFLASRVAIELIPFFINFRKVNDSFHFCY</sequence>
<accession>A0A0H1ZCX2</accession>
<dbReference type="AlphaFoldDB" id="A0A0H1ZCX2"/>
<evidence type="ECO:0000313" key="6">
    <source>
        <dbReference type="Proteomes" id="UP000250200"/>
    </source>
</evidence>
<name>A0A0H1ZCX2_STRAG</name>
<evidence type="ECO:0000313" key="5">
    <source>
        <dbReference type="Proteomes" id="UP000035346"/>
    </source>
</evidence>
<dbReference type="Gene3D" id="3.40.50.1820">
    <property type="entry name" value="alpha/beta hydrolase"/>
    <property type="match status" value="1"/>
</dbReference>
<organism evidence="2 6">
    <name type="scientific">Streptococcus agalactiae</name>
    <dbReference type="NCBI Taxonomy" id="1311"/>
    <lineage>
        <taxon>Bacteria</taxon>
        <taxon>Bacillati</taxon>
        <taxon>Bacillota</taxon>
        <taxon>Bacilli</taxon>
        <taxon>Lactobacillales</taxon>
        <taxon>Streptococcaceae</taxon>
        <taxon>Streptococcus</taxon>
    </lineage>
</organism>
<dbReference type="RefSeq" id="WP_001872272.1">
    <property type="nucleotide sequence ID" value="NZ_CAACXY010000016.1"/>
</dbReference>
<dbReference type="EMBL" id="UAVB01000001">
    <property type="protein sequence ID" value="SQA19187.1"/>
    <property type="molecule type" value="Genomic_DNA"/>
</dbReference>
<evidence type="ECO:0000313" key="3">
    <source>
        <dbReference type="EMBL" id="SUN15032.1"/>
    </source>
</evidence>
<comment type="caution">
    <text evidence="2">The sequence shown here is derived from an EMBL/GenBank/DDBJ whole genome shotgun (WGS) entry which is preliminary data.</text>
</comment>
<dbReference type="InterPro" id="IPR029058">
    <property type="entry name" value="AB_hydrolase_fold"/>
</dbReference>
<reference evidence="6 7" key="2">
    <citation type="submission" date="2018-06" db="EMBL/GenBank/DDBJ databases">
        <authorList>
            <consortium name="Pathogen Informatics"/>
            <person name="Doyle S."/>
        </authorList>
    </citation>
    <scope>NUCLEOTIDE SEQUENCE [LARGE SCALE GENOMIC DNA]</scope>
    <source>
        <strain evidence="2 6">NCTC8181</strain>
        <strain evidence="3 7">NCTC8185</strain>
        <strain evidence="4 8">NCTC9828</strain>
    </source>
</reference>
<evidence type="ECO:0000313" key="1">
    <source>
        <dbReference type="EMBL" id="KLL35338.1"/>
    </source>
</evidence>
<dbReference type="SUPFAM" id="SSF53474">
    <property type="entry name" value="alpha/beta-Hydrolases"/>
    <property type="match status" value="1"/>
</dbReference>
<evidence type="ECO:0000313" key="7">
    <source>
        <dbReference type="Proteomes" id="UP000254076"/>
    </source>
</evidence>
<evidence type="ECO:0000313" key="4">
    <source>
        <dbReference type="EMBL" id="SUN29287.1"/>
    </source>
</evidence>
<dbReference type="EMBL" id="UHEW01000005">
    <property type="protein sequence ID" value="SUN29287.1"/>
    <property type="molecule type" value="Genomic_DNA"/>
</dbReference>
<dbReference type="Proteomes" id="UP000035346">
    <property type="component" value="Unassembled WGS sequence"/>
</dbReference>
<evidence type="ECO:0000313" key="8">
    <source>
        <dbReference type="Proteomes" id="UP000255140"/>
    </source>
</evidence>
<evidence type="ECO:0000313" key="2">
    <source>
        <dbReference type="EMBL" id="SQA19187.1"/>
    </source>
</evidence>
<dbReference type="EMBL" id="UHEQ01000004">
    <property type="protein sequence ID" value="SUN15032.1"/>
    <property type="molecule type" value="Genomic_DNA"/>
</dbReference>
<dbReference type="Proteomes" id="UP000254076">
    <property type="component" value="Unassembled WGS sequence"/>
</dbReference>
<reference evidence="1 5" key="1">
    <citation type="journal article" date="2015" name="PLoS ONE">
        <title>Genomic analysis reveals the molecular basis for capsule loss in the group B streptococcus population.</title>
        <authorList>
            <consortium name="DEVANI Consortium"/>
            <person name="Rosini R."/>
            <person name="Campisi E."/>
            <person name="De Chiara M."/>
            <person name="Tettelin H."/>
            <person name="Rinaudo D."/>
            <person name="Toniolo C."/>
            <person name="Metruccio M."/>
            <person name="Guidotti S."/>
            <person name="Sorensen U.B."/>
            <person name="Kilian M."/>
            <person name="Ramirez M."/>
            <person name="Janulczyk R."/>
            <person name="Donati C."/>
            <person name="Grandi G."/>
            <person name="Margarit I."/>
        </authorList>
    </citation>
    <scope>NUCLEOTIDE SEQUENCE [LARGE SCALE GENOMIC DNA]</scope>
    <source>
        <strain evidence="1 5">DK-B-USS-215</strain>
    </source>
</reference>